<organism evidence="2 3">
    <name type="scientific">Pilimelia terevasa</name>
    <dbReference type="NCBI Taxonomy" id="53372"/>
    <lineage>
        <taxon>Bacteria</taxon>
        <taxon>Bacillati</taxon>
        <taxon>Actinomycetota</taxon>
        <taxon>Actinomycetes</taxon>
        <taxon>Micromonosporales</taxon>
        <taxon>Micromonosporaceae</taxon>
        <taxon>Pilimelia</taxon>
    </lineage>
</organism>
<protein>
    <submittedName>
        <fullName evidence="2">Uncharacterized protein</fullName>
    </submittedName>
</protein>
<reference evidence="2" key="1">
    <citation type="journal article" date="2014" name="Int. J. Syst. Evol. Microbiol.">
        <title>Complete genome sequence of Corynebacterium casei LMG S-19264T (=DSM 44701T), isolated from a smear-ripened cheese.</title>
        <authorList>
            <consortium name="US DOE Joint Genome Institute (JGI-PGF)"/>
            <person name="Walter F."/>
            <person name="Albersmeier A."/>
            <person name="Kalinowski J."/>
            <person name="Ruckert C."/>
        </authorList>
    </citation>
    <scope>NUCLEOTIDE SEQUENCE</scope>
    <source>
        <strain evidence="2">JCM 3091</strain>
    </source>
</reference>
<gene>
    <name evidence="2" type="ORF">GCM10010124_01460</name>
</gene>
<reference evidence="2" key="2">
    <citation type="submission" date="2020-09" db="EMBL/GenBank/DDBJ databases">
        <authorList>
            <person name="Sun Q."/>
            <person name="Ohkuma M."/>
        </authorList>
    </citation>
    <scope>NUCLEOTIDE SEQUENCE</scope>
    <source>
        <strain evidence="2">JCM 3091</strain>
    </source>
</reference>
<keyword evidence="3" id="KW-1185">Reference proteome</keyword>
<sequence>MDIAAKPRSGPDAVSIETTTVHGRSDGGALSRGGVAAPGEGDQPTSAVSRLNGAMCRCAMTLRVFGSDRYFHAPDS</sequence>
<evidence type="ECO:0000313" key="3">
    <source>
        <dbReference type="Proteomes" id="UP000662200"/>
    </source>
</evidence>
<comment type="caution">
    <text evidence="2">The sequence shown here is derived from an EMBL/GenBank/DDBJ whole genome shotgun (WGS) entry which is preliminary data.</text>
</comment>
<evidence type="ECO:0000256" key="1">
    <source>
        <dbReference type="SAM" id="MobiDB-lite"/>
    </source>
</evidence>
<dbReference type="Proteomes" id="UP000662200">
    <property type="component" value="Unassembled WGS sequence"/>
</dbReference>
<evidence type="ECO:0000313" key="2">
    <source>
        <dbReference type="EMBL" id="GGK12670.1"/>
    </source>
</evidence>
<name>A0A8J3BD10_9ACTN</name>
<accession>A0A8J3BD10</accession>
<proteinExistence type="predicted"/>
<feature type="region of interest" description="Disordered" evidence="1">
    <location>
        <begin position="1"/>
        <end position="46"/>
    </location>
</feature>
<dbReference type="AlphaFoldDB" id="A0A8J3BD10"/>
<dbReference type="EMBL" id="BMQC01000001">
    <property type="protein sequence ID" value="GGK12670.1"/>
    <property type="molecule type" value="Genomic_DNA"/>
</dbReference>